<comment type="caution">
    <text evidence="2">The sequence shown here is derived from an EMBL/GenBank/DDBJ whole genome shotgun (WGS) entry which is preliminary data.</text>
</comment>
<feature type="compositionally biased region" description="Polar residues" evidence="1">
    <location>
        <begin position="308"/>
        <end position="329"/>
    </location>
</feature>
<evidence type="ECO:0000256" key="1">
    <source>
        <dbReference type="SAM" id="MobiDB-lite"/>
    </source>
</evidence>
<reference evidence="3" key="1">
    <citation type="submission" date="2018-05" db="EMBL/GenBank/DDBJ databases">
        <title>Draft genome sequence of Stemphylium lycopersici strain CIDEFI 213.</title>
        <authorList>
            <person name="Medina R."/>
            <person name="Franco M.E.E."/>
            <person name="Lucentini C.G."/>
            <person name="Saparrat M.C.N."/>
            <person name="Balatti P.A."/>
        </authorList>
    </citation>
    <scope>NUCLEOTIDE SEQUENCE [LARGE SCALE GENOMIC DNA]</scope>
    <source>
        <strain evidence="3">CIDEFI 213</strain>
    </source>
</reference>
<organism evidence="2 3">
    <name type="scientific">Stemphylium lycopersici</name>
    <name type="common">Tomato gray leaf spot disease fungus</name>
    <name type="synonym">Thyrospora lycopersici</name>
    <dbReference type="NCBI Taxonomy" id="183478"/>
    <lineage>
        <taxon>Eukaryota</taxon>
        <taxon>Fungi</taxon>
        <taxon>Dikarya</taxon>
        <taxon>Ascomycota</taxon>
        <taxon>Pezizomycotina</taxon>
        <taxon>Dothideomycetes</taxon>
        <taxon>Pleosporomycetidae</taxon>
        <taxon>Pleosporales</taxon>
        <taxon>Pleosporineae</taxon>
        <taxon>Pleosporaceae</taxon>
        <taxon>Stemphylium</taxon>
    </lineage>
</organism>
<feature type="compositionally biased region" description="Basic residues" evidence="1">
    <location>
        <begin position="519"/>
        <end position="529"/>
    </location>
</feature>
<feature type="compositionally biased region" description="Polar residues" evidence="1">
    <location>
        <begin position="216"/>
        <end position="230"/>
    </location>
</feature>
<feature type="compositionally biased region" description="Basic and acidic residues" evidence="1">
    <location>
        <begin position="257"/>
        <end position="266"/>
    </location>
</feature>
<feature type="compositionally biased region" description="Low complexity" evidence="1">
    <location>
        <begin position="281"/>
        <end position="291"/>
    </location>
</feature>
<dbReference type="Proteomes" id="UP000249619">
    <property type="component" value="Unassembled WGS sequence"/>
</dbReference>
<proteinExistence type="predicted"/>
<feature type="compositionally biased region" description="Basic residues" evidence="1">
    <location>
        <begin position="200"/>
        <end position="212"/>
    </location>
</feature>
<protein>
    <submittedName>
        <fullName evidence="2">Uncharacterized protein</fullName>
    </submittedName>
</protein>
<gene>
    <name evidence="2" type="ORF">DDE83_008932</name>
</gene>
<accession>A0A364MRX8</accession>
<feature type="region of interest" description="Disordered" evidence="1">
    <location>
        <begin position="137"/>
        <end position="351"/>
    </location>
</feature>
<feature type="compositionally biased region" description="Polar residues" evidence="1">
    <location>
        <begin position="175"/>
        <end position="188"/>
    </location>
</feature>
<feature type="compositionally biased region" description="Basic and acidic residues" evidence="1">
    <location>
        <begin position="137"/>
        <end position="150"/>
    </location>
</feature>
<feature type="region of interest" description="Disordered" evidence="1">
    <location>
        <begin position="514"/>
        <end position="540"/>
    </location>
</feature>
<dbReference type="EMBL" id="QGDH01000277">
    <property type="protein sequence ID" value="RAR01327.1"/>
    <property type="molecule type" value="Genomic_DNA"/>
</dbReference>
<keyword evidence="3" id="KW-1185">Reference proteome</keyword>
<feature type="compositionally biased region" description="Acidic residues" evidence="1">
    <location>
        <begin position="152"/>
        <end position="173"/>
    </location>
</feature>
<evidence type="ECO:0000313" key="2">
    <source>
        <dbReference type="EMBL" id="RAR01327.1"/>
    </source>
</evidence>
<name>A0A364MRX8_STELY</name>
<evidence type="ECO:0000313" key="3">
    <source>
        <dbReference type="Proteomes" id="UP000249619"/>
    </source>
</evidence>
<dbReference type="AlphaFoldDB" id="A0A364MRX8"/>
<sequence length="563" mass="63829">MGKSSSDKTIQSLEGNWEVLGRSKPHALVKNENNDFRILSYFEYPQFAPEKDAAIEGKKPTFADVRHKQKLKLFGINCVADRRVYKYETKKKSDELYVFALSDNWSFLTPTSYKSTLSDINQQDDFVKFATRYDGNSGKKLENGKAHAGADGDQEMSSDSDNSENDQADDGEQEATLTDSGTSESGESICSIPEREFVSKPKKKKSDSKHKKNASDLVSKNSPRTPSSKVIYSDESGSSISESEEEPTSKNRGSVRKSRESPRDIPPRILRTPSRVHENSDSNGSNSSASESKSELLRKNKKFRARQETQSLLTTPRSSGSGRYTSRMGSGSPDMRIERSGETPPPRPGGKIIYGRTYSGVPKAIVKRGDSYDIEEVNGPLERCKSTQKNRIGFSLDVDKTFFSYHAMNKEEYTTKFEVVGCAAKWHGWPKAWIYFVIKILDKTLREKLNDDREKKGETYRGPLICDLSTFKKAVRNYDGELEKCGKLLENSIFYQGSKQEDRLILKEKFKKDTERRYTPKKPKKSKKSKNADTFQSMQAHVDEQMKEGFQNLLEMLDLNARR</sequence>